<keyword evidence="1" id="KW-0472">Membrane</keyword>
<keyword evidence="3" id="KW-0378">Hydrolase</keyword>
<dbReference type="InterPro" id="IPR052710">
    <property type="entry name" value="CAAX_protease"/>
</dbReference>
<dbReference type="EMBL" id="RXOF01000002">
    <property type="protein sequence ID" value="RTQ52233.1"/>
    <property type="molecule type" value="Genomic_DNA"/>
</dbReference>
<feature type="transmembrane region" description="Helical" evidence="1">
    <location>
        <begin position="67"/>
        <end position="85"/>
    </location>
</feature>
<reference evidence="3 4" key="1">
    <citation type="submission" date="2018-12" db="EMBL/GenBank/DDBJ databases">
        <title>Hymenobacter gummosus sp. nov., isolated from a spring.</title>
        <authorList>
            <person name="Nie L."/>
        </authorList>
    </citation>
    <scope>NUCLEOTIDE SEQUENCE [LARGE SCALE GENOMIC DNA]</scope>
    <source>
        <strain evidence="3 4">KCTC 52166</strain>
    </source>
</reference>
<name>A0A431U6V6_9BACT</name>
<dbReference type="GO" id="GO:0008237">
    <property type="term" value="F:metallopeptidase activity"/>
    <property type="evidence" value="ECO:0007669"/>
    <property type="project" value="UniProtKB-KW"/>
</dbReference>
<dbReference type="AlphaFoldDB" id="A0A431U6V6"/>
<proteinExistence type="predicted"/>
<sequence>METVYSESNSAMPEPSAAALAGEPQPSPWYPTYKESWAVLGWYLLSMLPVVVGAVGLMQWLPKSWQTGVMLLLGTLMQVALVLWLRRRAGPRLAPVAWSGPYDQTWHVPLLLVLLTPCLAASLAPLTWLHLPHWGVDKTFDKMLQTPALVLLLACGAAPVLEEWLFRGTVLPGLVRNYGVRPAVLLSAVLFAVFHMNPGQAAPTFFIGLFLGWLYVRLQSLRVCVLVHFTNNFMAVLALLLSKKPYGGMESVAQTEPATLAVIGVGMVLTALGIRYLHGLTRPAAFSAQLPTGRDLMA</sequence>
<keyword evidence="1" id="KW-0812">Transmembrane</keyword>
<evidence type="ECO:0000259" key="2">
    <source>
        <dbReference type="Pfam" id="PF02517"/>
    </source>
</evidence>
<dbReference type="RefSeq" id="WP_126691891.1">
    <property type="nucleotide sequence ID" value="NZ_RXOF01000002.1"/>
</dbReference>
<dbReference type="Pfam" id="PF02517">
    <property type="entry name" value="Rce1-like"/>
    <property type="match status" value="1"/>
</dbReference>
<accession>A0A431U6V6</accession>
<feature type="transmembrane region" description="Helical" evidence="1">
    <location>
        <begin position="200"/>
        <end position="216"/>
    </location>
</feature>
<feature type="transmembrane region" description="Helical" evidence="1">
    <location>
        <begin position="178"/>
        <end position="194"/>
    </location>
</feature>
<evidence type="ECO:0000256" key="1">
    <source>
        <dbReference type="SAM" id="Phobius"/>
    </source>
</evidence>
<dbReference type="InterPro" id="IPR003675">
    <property type="entry name" value="Rce1/LyrA-like_dom"/>
</dbReference>
<protein>
    <submittedName>
        <fullName evidence="3">CPBP family intramembrane metalloprotease</fullName>
    </submittedName>
</protein>
<feature type="transmembrane region" description="Helical" evidence="1">
    <location>
        <begin position="223"/>
        <end position="242"/>
    </location>
</feature>
<dbReference type="GO" id="GO:0004175">
    <property type="term" value="F:endopeptidase activity"/>
    <property type="evidence" value="ECO:0007669"/>
    <property type="project" value="UniProtKB-ARBA"/>
</dbReference>
<evidence type="ECO:0000313" key="3">
    <source>
        <dbReference type="EMBL" id="RTQ52233.1"/>
    </source>
</evidence>
<gene>
    <name evidence="3" type="ORF">EJV47_04185</name>
</gene>
<organism evidence="3 4">
    <name type="scientific">Hymenobacter gummosus</name>
    <dbReference type="NCBI Taxonomy" id="1776032"/>
    <lineage>
        <taxon>Bacteria</taxon>
        <taxon>Pseudomonadati</taxon>
        <taxon>Bacteroidota</taxon>
        <taxon>Cytophagia</taxon>
        <taxon>Cytophagales</taxon>
        <taxon>Hymenobacteraceae</taxon>
        <taxon>Hymenobacter</taxon>
    </lineage>
</organism>
<dbReference type="OrthoDB" id="158986at2"/>
<feature type="transmembrane region" description="Helical" evidence="1">
    <location>
        <begin position="148"/>
        <end position="166"/>
    </location>
</feature>
<feature type="transmembrane region" description="Helical" evidence="1">
    <location>
        <begin position="106"/>
        <end position="128"/>
    </location>
</feature>
<dbReference type="PANTHER" id="PTHR36435">
    <property type="entry name" value="SLR1288 PROTEIN"/>
    <property type="match status" value="1"/>
</dbReference>
<comment type="caution">
    <text evidence="3">The sequence shown here is derived from an EMBL/GenBank/DDBJ whole genome shotgun (WGS) entry which is preliminary data.</text>
</comment>
<keyword evidence="4" id="KW-1185">Reference proteome</keyword>
<dbReference type="Proteomes" id="UP000282184">
    <property type="component" value="Unassembled WGS sequence"/>
</dbReference>
<keyword evidence="1" id="KW-1133">Transmembrane helix</keyword>
<feature type="transmembrane region" description="Helical" evidence="1">
    <location>
        <begin position="258"/>
        <end position="277"/>
    </location>
</feature>
<keyword evidence="3" id="KW-0645">Protease</keyword>
<dbReference type="GO" id="GO:0006508">
    <property type="term" value="P:proteolysis"/>
    <property type="evidence" value="ECO:0007669"/>
    <property type="project" value="UniProtKB-KW"/>
</dbReference>
<evidence type="ECO:0000313" key="4">
    <source>
        <dbReference type="Proteomes" id="UP000282184"/>
    </source>
</evidence>
<keyword evidence="3" id="KW-0482">Metalloprotease</keyword>
<dbReference type="PANTHER" id="PTHR36435:SF1">
    <property type="entry name" value="CAAX AMINO TERMINAL PROTEASE FAMILY PROTEIN"/>
    <property type="match status" value="1"/>
</dbReference>
<feature type="transmembrane region" description="Helical" evidence="1">
    <location>
        <begin position="40"/>
        <end position="61"/>
    </location>
</feature>
<feature type="domain" description="CAAX prenyl protease 2/Lysostaphin resistance protein A-like" evidence="2">
    <location>
        <begin position="146"/>
        <end position="234"/>
    </location>
</feature>
<dbReference type="GO" id="GO:0080120">
    <property type="term" value="P:CAAX-box protein maturation"/>
    <property type="evidence" value="ECO:0007669"/>
    <property type="project" value="UniProtKB-ARBA"/>
</dbReference>